<dbReference type="InterPro" id="IPR037208">
    <property type="entry name" value="Spo0E-like_sf"/>
</dbReference>
<gene>
    <name evidence="1" type="ORF">ACFQPF_04910</name>
</gene>
<accession>A0ABW2NP91</accession>
<evidence type="ECO:0000313" key="2">
    <source>
        <dbReference type="Proteomes" id="UP001596549"/>
    </source>
</evidence>
<dbReference type="Proteomes" id="UP001596549">
    <property type="component" value="Unassembled WGS sequence"/>
</dbReference>
<protein>
    <submittedName>
        <fullName evidence="1">Spo0E family sporulation regulatory protein-aspartic acid phosphatase</fullName>
    </submittedName>
</protein>
<dbReference type="Gene3D" id="4.10.280.10">
    <property type="entry name" value="Helix-loop-helix DNA-binding domain"/>
    <property type="match status" value="1"/>
</dbReference>
<dbReference type="RefSeq" id="WP_379747140.1">
    <property type="nucleotide sequence ID" value="NZ_JBHTCP010000009.1"/>
</dbReference>
<dbReference type="Pfam" id="PF09388">
    <property type="entry name" value="SpoOE-like"/>
    <property type="match status" value="1"/>
</dbReference>
<keyword evidence="2" id="KW-1185">Reference proteome</keyword>
<evidence type="ECO:0000313" key="1">
    <source>
        <dbReference type="EMBL" id="MFC7371008.1"/>
    </source>
</evidence>
<dbReference type="InterPro" id="IPR018540">
    <property type="entry name" value="Spo0E-like"/>
</dbReference>
<dbReference type="SUPFAM" id="SSF140500">
    <property type="entry name" value="BAS1536-like"/>
    <property type="match status" value="1"/>
</dbReference>
<proteinExistence type="predicted"/>
<organism evidence="1 2">
    <name type="scientific">Fictibacillus iocasae</name>
    <dbReference type="NCBI Taxonomy" id="2715437"/>
    <lineage>
        <taxon>Bacteria</taxon>
        <taxon>Bacillati</taxon>
        <taxon>Bacillota</taxon>
        <taxon>Bacilli</taxon>
        <taxon>Bacillales</taxon>
        <taxon>Fictibacillaceae</taxon>
        <taxon>Fictibacillus</taxon>
    </lineage>
</organism>
<dbReference type="InterPro" id="IPR036638">
    <property type="entry name" value="HLH_DNA-bd_sf"/>
</dbReference>
<name>A0ABW2NP91_9BACL</name>
<sequence>MNEKQALSLEIVKQQDILAESVERSGLNSTETIQQSQKLDQLITKCQQIKKERQRYEKNEI</sequence>
<reference evidence="2" key="1">
    <citation type="journal article" date="2019" name="Int. J. Syst. Evol. Microbiol.">
        <title>The Global Catalogue of Microorganisms (GCM) 10K type strain sequencing project: providing services to taxonomists for standard genome sequencing and annotation.</title>
        <authorList>
            <consortium name="The Broad Institute Genomics Platform"/>
            <consortium name="The Broad Institute Genome Sequencing Center for Infectious Disease"/>
            <person name="Wu L."/>
            <person name="Ma J."/>
        </authorList>
    </citation>
    <scope>NUCLEOTIDE SEQUENCE [LARGE SCALE GENOMIC DNA]</scope>
    <source>
        <strain evidence="2">NBRC 106396</strain>
    </source>
</reference>
<comment type="caution">
    <text evidence="1">The sequence shown here is derived from an EMBL/GenBank/DDBJ whole genome shotgun (WGS) entry which is preliminary data.</text>
</comment>
<dbReference type="EMBL" id="JBHTCP010000009">
    <property type="protein sequence ID" value="MFC7371008.1"/>
    <property type="molecule type" value="Genomic_DNA"/>
</dbReference>